<feature type="region of interest" description="Disordered" evidence="1">
    <location>
        <begin position="63"/>
        <end position="86"/>
    </location>
</feature>
<evidence type="ECO:0000313" key="5">
    <source>
        <dbReference type="Proteomes" id="UP001321477"/>
    </source>
</evidence>
<evidence type="ECO:0000256" key="1">
    <source>
        <dbReference type="SAM" id="MobiDB-lite"/>
    </source>
</evidence>
<protein>
    <recommendedName>
        <fullName evidence="3">Oligopeptide transport permease C-like N-terminal domain-containing protein</fullName>
    </recommendedName>
</protein>
<keyword evidence="2" id="KW-0812">Transmembrane</keyword>
<feature type="domain" description="Oligopeptide transport permease C-like N-terminal" evidence="3">
    <location>
        <begin position="19"/>
        <end position="65"/>
    </location>
</feature>
<name>A0ABN6YEK1_9MICO</name>
<accession>A0ABN6YEK1</accession>
<organism evidence="4 5">
    <name type="scientific">Agromyces marinus</name>
    <dbReference type="NCBI Taxonomy" id="1389020"/>
    <lineage>
        <taxon>Bacteria</taxon>
        <taxon>Bacillati</taxon>
        <taxon>Actinomycetota</taxon>
        <taxon>Actinomycetes</taxon>
        <taxon>Micrococcales</taxon>
        <taxon>Microbacteriaceae</taxon>
        <taxon>Agromyces</taxon>
    </lineage>
</organism>
<sequence length="86" mass="8721">MTASTALPAFVPMGGSALGRIGRVLRTDRLAALGLALIALVVVLAVFGPWIAPFPAEGYGETNVAQRGSRRAQPTGSAPISSDATS</sequence>
<feature type="transmembrane region" description="Helical" evidence="2">
    <location>
        <begin position="30"/>
        <end position="52"/>
    </location>
</feature>
<evidence type="ECO:0000259" key="3">
    <source>
        <dbReference type="Pfam" id="PF12911"/>
    </source>
</evidence>
<dbReference type="Proteomes" id="UP001321477">
    <property type="component" value="Chromosome"/>
</dbReference>
<evidence type="ECO:0000256" key="2">
    <source>
        <dbReference type="SAM" id="Phobius"/>
    </source>
</evidence>
<dbReference type="RefSeq" id="WP_286329575.1">
    <property type="nucleotide sequence ID" value="NZ_AP027734.1"/>
</dbReference>
<keyword evidence="2" id="KW-0472">Membrane</keyword>
<dbReference type="EMBL" id="AP027734">
    <property type="protein sequence ID" value="BDZ54332.1"/>
    <property type="molecule type" value="Genomic_DNA"/>
</dbReference>
<dbReference type="InterPro" id="IPR025966">
    <property type="entry name" value="OppC_N"/>
</dbReference>
<keyword evidence="5" id="KW-1185">Reference proteome</keyword>
<keyword evidence="2" id="KW-1133">Transmembrane helix</keyword>
<proteinExistence type="predicted"/>
<reference evidence="5" key="1">
    <citation type="journal article" date="2019" name="Int. J. Syst. Evol. Microbiol.">
        <title>The Global Catalogue of Microorganisms (GCM) 10K type strain sequencing project: providing services to taxonomists for standard genome sequencing and annotation.</title>
        <authorList>
            <consortium name="The Broad Institute Genomics Platform"/>
            <consortium name="The Broad Institute Genome Sequencing Center for Infectious Disease"/>
            <person name="Wu L."/>
            <person name="Ma J."/>
        </authorList>
    </citation>
    <scope>NUCLEOTIDE SEQUENCE [LARGE SCALE GENOMIC DNA]</scope>
    <source>
        <strain evidence="5">NBRC 109019</strain>
    </source>
</reference>
<dbReference type="Pfam" id="PF12911">
    <property type="entry name" value="OppC_N"/>
    <property type="match status" value="1"/>
</dbReference>
<gene>
    <name evidence="4" type="ORF">GCM10025870_14050</name>
</gene>
<evidence type="ECO:0000313" key="4">
    <source>
        <dbReference type="EMBL" id="BDZ54332.1"/>
    </source>
</evidence>
<feature type="compositionally biased region" description="Polar residues" evidence="1">
    <location>
        <begin position="72"/>
        <end position="86"/>
    </location>
</feature>